<dbReference type="GO" id="GO:0005737">
    <property type="term" value="C:cytoplasm"/>
    <property type="evidence" value="ECO:0007669"/>
    <property type="project" value="InterPro"/>
</dbReference>
<dbReference type="PIRSF" id="PIRSF001357">
    <property type="entry name" value="DeoC"/>
    <property type="match status" value="1"/>
</dbReference>
<dbReference type="GO" id="GO:0004139">
    <property type="term" value="F:deoxyribose-phosphate aldolase activity"/>
    <property type="evidence" value="ECO:0007669"/>
    <property type="project" value="UniProtKB-EC"/>
</dbReference>
<feature type="active site" description="Proton donor/acceptor" evidence="8">
    <location>
        <position position="195"/>
    </location>
</feature>
<dbReference type="GO" id="GO:0016052">
    <property type="term" value="P:carbohydrate catabolic process"/>
    <property type="evidence" value="ECO:0007669"/>
    <property type="project" value="TreeGrafter"/>
</dbReference>
<dbReference type="EMBL" id="JAEPRB010000028">
    <property type="protein sequence ID" value="KAG2225392.1"/>
    <property type="molecule type" value="Genomic_DNA"/>
</dbReference>
<dbReference type="OrthoDB" id="70823at2759"/>
<dbReference type="UniPathway" id="UPA00002">
    <property type="reaction ID" value="UER00468"/>
</dbReference>
<evidence type="ECO:0000256" key="4">
    <source>
        <dbReference type="ARBA" id="ARBA00023239"/>
    </source>
</evidence>
<proteinExistence type="inferred from homology"/>
<evidence type="ECO:0000256" key="8">
    <source>
        <dbReference type="PIRSR" id="PIRSR001357-50"/>
    </source>
</evidence>
<dbReference type="NCBIfam" id="TIGR00126">
    <property type="entry name" value="deoC"/>
    <property type="match status" value="1"/>
</dbReference>
<dbReference type="InterPro" id="IPR013785">
    <property type="entry name" value="Aldolase_TIM"/>
</dbReference>
<reference evidence="9 10" key="1">
    <citation type="submission" date="2020-12" db="EMBL/GenBank/DDBJ databases">
        <title>Metabolic potential, ecology and presence of endohyphal bacteria is reflected in genomic diversity of Mucoromycotina.</title>
        <authorList>
            <person name="Muszewska A."/>
            <person name="Okrasinska A."/>
            <person name="Steczkiewicz K."/>
            <person name="Drgas O."/>
            <person name="Orlowska M."/>
            <person name="Perlinska-Lenart U."/>
            <person name="Aleksandrzak-Piekarczyk T."/>
            <person name="Szatraj K."/>
            <person name="Zielenkiewicz U."/>
            <person name="Pilsyk S."/>
            <person name="Malc E."/>
            <person name="Mieczkowski P."/>
            <person name="Kruszewska J.S."/>
            <person name="Biernat P."/>
            <person name="Pawlowska J."/>
        </authorList>
    </citation>
    <scope>NUCLEOTIDE SEQUENCE [LARGE SCALE GENOMIC DNA]</scope>
    <source>
        <strain evidence="9 10">CBS 142.35</strain>
    </source>
</reference>
<keyword evidence="10" id="KW-1185">Reference proteome</keyword>
<evidence type="ECO:0000256" key="1">
    <source>
        <dbReference type="ARBA" id="ARBA00010936"/>
    </source>
</evidence>
<dbReference type="GO" id="GO:0046386">
    <property type="term" value="P:deoxyribose phosphate catabolic process"/>
    <property type="evidence" value="ECO:0007669"/>
    <property type="project" value="UniProtKB-UniPathway"/>
</dbReference>
<dbReference type="Proteomes" id="UP000646827">
    <property type="component" value="Unassembled WGS sequence"/>
</dbReference>
<dbReference type="GO" id="GO:0009264">
    <property type="term" value="P:deoxyribonucleotide catabolic process"/>
    <property type="evidence" value="ECO:0007669"/>
    <property type="project" value="InterPro"/>
</dbReference>
<accession>A0A8H7S9R9</accession>
<evidence type="ECO:0000256" key="2">
    <source>
        <dbReference type="ARBA" id="ARBA00012515"/>
    </source>
</evidence>
<sequence>MTKINVETLDYTQLAKVFDHAILKPEQTTQDVEKGCQLALEYDTKSVCVKPCDVKQASDILKGSNVLVGTVISFPHGNSPTSAKLAEALQAIEDGAIELDVVINIGHLKSGLYDECQKELETIIKTCKAKNSNVIFKIIFENAYLTKEEIIKACQITEAAGAEFVKTSTGFASSGATFDDIELMRSNVSDHIEVKASGGIKTLDQVITFLQKGVTRCGSSSTDQILEEFKKRKQQ</sequence>
<evidence type="ECO:0000256" key="5">
    <source>
        <dbReference type="ARBA" id="ARBA00023270"/>
    </source>
</evidence>
<dbReference type="EC" id="4.1.2.4" evidence="2"/>
<comment type="similarity">
    <text evidence="1">Belongs to the DeoC/FbaB aldolase family. DeoC type 1 subfamily.</text>
</comment>
<dbReference type="SMART" id="SM01133">
    <property type="entry name" value="DeoC"/>
    <property type="match status" value="1"/>
</dbReference>
<comment type="caution">
    <text evidence="9">The sequence shown here is derived from an EMBL/GenBank/DDBJ whole genome shotgun (WGS) entry which is preliminary data.</text>
</comment>
<keyword evidence="3" id="KW-0963">Cytoplasm</keyword>
<evidence type="ECO:0000256" key="3">
    <source>
        <dbReference type="ARBA" id="ARBA00022490"/>
    </source>
</evidence>
<gene>
    <name evidence="9" type="ORF">INT45_010028</name>
</gene>
<dbReference type="Gene3D" id="3.20.20.70">
    <property type="entry name" value="Aldolase class I"/>
    <property type="match status" value="1"/>
</dbReference>
<evidence type="ECO:0000256" key="6">
    <source>
        <dbReference type="ARBA" id="ARBA00032755"/>
    </source>
</evidence>
<keyword evidence="4" id="KW-0456">Lyase</keyword>
<protein>
    <recommendedName>
        <fullName evidence="2">deoxyribose-phosphate aldolase</fullName>
        <ecNumber evidence="2">4.1.2.4</ecNumber>
    </recommendedName>
    <alternativeName>
        <fullName evidence="6">2-deoxy-D-ribose 5-phosphate aldolase</fullName>
    </alternativeName>
</protein>
<dbReference type="HAMAP" id="MF_00114">
    <property type="entry name" value="DeoC_type1"/>
    <property type="match status" value="1"/>
</dbReference>
<evidence type="ECO:0000313" key="9">
    <source>
        <dbReference type="EMBL" id="KAG2225392.1"/>
    </source>
</evidence>
<dbReference type="PANTHER" id="PTHR10889:SF1">
    <property type="entry name" value="DEOXYRIBOSE-PHOSPHATE ALDOLASE"/>
    <property type="match status" value="1"/>
</dbReference>
<name>A0A8H7S9R9_9FUNG</name>
<dbReference type="CDD" id="cd00959">
    <property type="entry name" value="DeoC"/>
    <property type="match status" value="1"/>
</dbReference>
<organism evidence="9 10">
    <name type="scientific">Circinella minor</name>
    <dbReference type="NCBI Taxonomy" id="1195481"/>
    <lineage>
        <taxon>Eukaryota</taxon>
        <taxon>Fungi</taxon>
        <taxon>Fungi incertae sedis</taxon>
        <taxon>Mucoromycota</taxon>
        <taxon>Mucoromycotina</taxon>
        <taxon>Mucoromycetes</taxon>
        <taxon>Mucorales</taxon>
        <taxon>Lichtheimiaceae</taxon>
        <taxon>Circinella</taxon>
    </lineage>
</organism>
<dbReference type="InterPro" id="IPR011343">
    <property type="entry name" value="DeoC"/>
</dbReference>
<dbReference type="InterPro" id="IPR002915">
    <property type="entry name" value="DeoC/FbaB/LacD_aldolase"/>
</dbReference>
<dbReference type="PANTHER" id="PTHR10889">
    <property type="entry name" value="DEOXYRIBOSE-PHOSPHATE ALDOLASE"/>
    <property type="match status" value="1"/>
</dbReference>
<dbReference type="InterPro" id="IPR028581">
    <property type="entry name" value="DeoC_typeI"/>
</dbReference>
<dbReference type="Pfam" id="PF01791">
    <property type="entry name" value="DeoC"/>
    <property type="match status" value="1"/>
</dbReference>
<dbReference type="SUPFAM" id="SSF51569">
    <property type="entry name" value="Aldolase"/>
    <property type="match status" value="1"/>
</dbReference>
<dbReference type="AlphaFoldDB" id="A0A8H7S9R9"/>
<feature type="active site" description="Schiff-base intermediate with acetaldehyde" evidence="8">
    <location>
        <position position="166"/>
    </location>
</feature>
<dbReference type="FunFam" id="3.20.20.70:FF:000044">
    <property type="entry name" value="Deoxyribose-phosphate aldolase"/>
    <property type="match status" value="1"/>
</dbReference>
<comment type="catalytic activity">
    <reaction evidence="7">
        <text>2-deoxy-D-ribose 5-phosphate = D-glyceraldehyde 3-phosphate + acetaldehyde</text>
        <dbReference type="Rhea" id="RHEA:12821"/>
        <dbReference type="ChEBI" id="CHEBI:15343"/>
        <dbReference type="ChEBI" id="CHEBI:59776"/>
        <dbReference type="ChEBI" id="CHEBI:62877"/>
        <dbReference type="EC" id="4.1.2.4"/>
    </reaction>
</comment>
<evidence type="ECO:0000313" key="10">
    <source>
        <dbReference type="Proteomes" id="UP000646827"/>
    </source>
</evidence>
<evidence type="ECO:0000256" key="7">
    <source>
        <dbReference type="ARBA" id="ARBA00048791"/>
    </source>
</evidence>
<keyword evidence="5 8" id="KW-0704">Schiff base</keyword>